<evidence type="ECO:0000256" key="4">
    <source>
        <dbReference type="ARBA" id="ARBA00022692"/>
    </source>
</evidence>
<keyword evidence="6 9" id="KW-0472">Membrane</keyword>
<reference evidence="11" key="1">
    <citation type="submission" date="2023-07" db="EMBL/GenBank/DDBJ databases">
        <title>30 novel species of actinomycetes from the DSMZ collection.</title>
        <authorList>
            <person name="Nouioui I."/>
        </authorList>
    </citation>
    <scope>NUCLEOTIDE SEQUENCE [LARGE SCALE GENOMIC DNA]</scope>
    <source>
        <strain evidence="11">DSM 44399</strain>
    </source>
</reference>
<comment type="subcellular location">
    <subcellularLocation>
        <location evidence="1">Cell membrane</location>
        <topology evidence="1">Multi-pass membrane protein</topology>
    </subcellularLocation>
</comment>
<feature type="transmembrane region" description="Helical" evidence="9">
    <location>
        <begin position="144"/>
        <end position="166"/>
    </location>
</feature>
<keyword evidence="11" id="KW-1185">Reference proteome</keyword>
<evidence type="ECO:0000256" key="6">
    <source>
        <dbReference type="ARBA" id="ARBA00023136"/>
    </source>
</evidence>
<feature type="transmembrane region" description="Helical" evidence="9">
    <location>
        <begin position="215"/>
        <end position="243"/>
    </location>
</feature>
<proteinExistence type="inferred from homology"/>
<sequence length="479" mass="51569">MNEAELRTVNPVPLPSRDDPTVGRASAVIGGPIGRFAQLGGSWWTPLRVLLAIAALTMMLGYGEKLPCADGQWTASKQYTHACYSDVIPLWSAEGLSTGAVPYRDHPVEYPVLTGGFMWVTAELTHGWHALATDGPLPGRNEGILFGVLTCVLLGVCGLLTAAATAGAAGRRRQWDTAIFAASPLLIFHAFSNWDLLAMAFASAALWAWARNRPVAAGVLIGLGTAAKLYPALLLIPLALLAYRTKTWRPVLSAAAAAAVTWLVVNLPVALAWTSGWKQFYTFSESRPAEASTVWAMLKHFYPSTFGSAADAGWSPPGVAVALFLLAALGGVGWLALTAKTRPRVAQLAFLTVTAFLLTTKVWSPQYSLWLVPLLALARPRWRSALIWQASEIAVWIATLLWLLGGTDPNKALTYEGLTCVLLIRDGILLGLVWLIVRDIRQPELDIVRSVDEPDPGAGPFAASPVDRLINADRPKLRA</sequence>
<evidence type="ECO:0000256" key="1">
    <source>
        <dbReference type="ARBA" id="ARBA00004651"/>
    </source>
</evidence>
<evidence type="ECO:0000313" key="11">
    <source>
        <dbReference type="Proteomes" id="UP001183176"/>
    </source>
</evidence>
<feature type="transmembrane region" description="Helical" evidence="9">
    <location>
        <begin position="386"/>
        <end position="405"/>
    </location>
</feature>
<keyword evidence="2" id="KW-1003">Cell membrane</keyword>
<feature type="transmembrane region" description="Helical" evidence="9">
    <location>
        <begin position="43"/>
        <end position="63"/>
    </location>
</feature>
<accession>A0ABU2JC67</accession>
<dbReference type="Pfam" id="PF09594">
    <property type="entry name" value="GT87"/>
    <property type="match status" value="1"/>
</dbReference>
<feature type="transmembrane region" description="Helical" evidence="9">
    <location>
        <begin position="348"/>
        <end position="366"/>
    </location>
</feature>
<evidence type="ECO:0000313" key="10">
    <source>
        <dbReference type="EMBL" id="MDT0262269.1"/>
    </source>
</evidence>
<keyword evidence="3" id="KW-0808">Transferase</keyword>
<evidence type="ECO:0000256" key="3">
    <source>
        <dbReference type="ARBA" id="ARBA00022679"/>
    </source>
</evidence>
<dbReference type="PIRSF" id="PIRSF010361">
    <property type="entry name" value="UCP010361"/>
    <property type="match status" value="1"/>
</dbReference>
<feature type="transmembrane region" description="Helical" evidence="9">
    <location>
        <begin position="318"/>
        <end position="336"/>
    </location>
</feature>
<gene>
    <name evidence="10" type="ORF">RM423_12795</name>
</gene>
<organism evidence="10 11">
    <name type="scientific">Jatrophihabitans lederbergiae</name>
    <dbReference type="NCBI Taxonomy" id="3075547"/>
    <lineage>
        <taxon>Bacteria</taxon>
        <taxon>Bacillati</taxon>
        <taxon>Actinomycetota</taxon>
        <taxon>Actinomycetes</taxon>
        <taxon>Jatrophihabitantales</taxon>
        <taxon>Jatrophihabitantaceae</taxon>
        <taxon>Jatrophihabitans</taxon>
    </lineage>
</organism>
<evidence type="ECO:0000256" key="2">
    <source>
        <dbReference type="ARBA" id="ARBA00022475"/>
    </source>
</evidence>
<evidence type="ECO:0000256" key="8">
    <source>
        <dbReference type="SAM" id="MobiDB-lite"/>
    </source>
</evidence>
<evidence type="ECO:0000256" key="9">
    <source>
        <dbReference type="SAM" id="Phobius"/>
    </source>
</evidence>
<evidence type="ECO:0000256" key="7">
    <source>
        <dbReference type="ARBA" id="ARBA00024033"/>
    </source>
</evidence>
<dbReference type="Proteomes" id="UP001183176">
    <property type="component" value="Unassembled WGS sequence"/>
</dbReference>
<feature type="transmembrane region" description="Helical" evidence="9">
    <location>
        <begin position="250"/>
        <end position="273"/>
    </location>
</feature>
<protein>
    <submittedName>
        <fullName evidence="10">Glycosyltransferase 87 family protein</fullName>
    </submittedName>
</protein>
<comment type="caution">
    <text evidence="10">The sequence shown here is derived from an EMBL/GenBank/DDBJ whole genome shotgun (WGS) entry which is preliminary data.</text>
</comment>
<keyword evidence="4 9" id="KW-0812">Transmembrane</keyword>
<keyword evidence="5 9" id="KW-1133">Transmembrane helix</keyword>
<evidence type="ECO:0000256" key="5">
    <source>
        <dbReference type="ARBA" id="ARBA00022989"/>
    </source>
</evidence>
<feature type="transmembrane region" description="Helical" evidence="9">
    <location>
        <begin position="178"/>
        <end position="209"/>
    </location>
</feature>
<dbReference type="RefSeq" id="WP_311423418.1">
    <property type="nucleotide sequence ID" value="NZ_JAVREH010000015.1"/>
</dbReference>
<dbReference type="InterPro" id="IPR016570">
    <property type="entry name" value="UCP010361"/>
</dbReference>
<comment type="similarity">
    <text evidence="7">Belongs to the glycosyltransferase 87 family.</text>
</comment>
<dbReference type="InterPro" id="IPR018584">
    <property type="entry name" value="GT87"/>
</dbReference>
<name>A0ABU2JC67_9ACTN</name>
<feature type="region of interest" description="Disordered" evidence="8">
    <location>
        <begin position="1"/>
        <end position="21"/>
    </location>
</feature>
<dbReference type="EMBL" id="JAVREH010000015">
    <property type="protein sequence ID" value="MDT0262269.1"/>
    <property type="molecule type" value="Genomic_DNA"/>
</dbReference>